<evidence type="ECO:0000313" key="8">
    <source>
        <dbReference type="Ensembl" id="ENSCSAP00000006083.1"/>
    </source>
</evidence>
<dbReference type="PANTHER" id="PTHR13452:SF10">
    <property type="entry name" value="THUMP DOMAIN-CONTAINING PROTEIN 1"/>
    <property type="match status" value="1"/>
</dbReference>
<evidence type="ECO:0000256" key="4">
    <source>
        <dbReference type="ARBA" id="ARBA00074795"/>
    </source>
</evidence>
<dbReference type="InterPro" id="IPR040183">
    <property type="entry name" value="THUMPD1-like"/>
</dbReference>
<dbReference type="SMART" id="SM00981">
    <property type="entry name" value="THUMP"/>
    <property type="match status" value="1"/>
</dbReference>
<keyword evidence="9" id="KW-1185">Reference proteome</keyword>
<dbReference type="PROSITE" id="PS51165">
    <property type="entry name" value="THUMP"/>
    <property type="match status" value="1"/>
</dbReference>
<evidence type="ECO:0000256" key="6">
    <source>
        <dbReference type="SAM" id="MobiDB-lite"/>
    </source>
</evidence>
<dbReference type="EMBL" id="AQIB01143741">
    <property type="status" value="NOT_ANNOTATED_CDS"/>
    <property type="molecule type" value="Genomic_DNA"/>
</dbReference>
<dbReference type="FunFam" id="3.30.2300.10:FF:000001">
    <property type="entry name" value="THUMP domain-containing protein 1"/>
    <property type="match status" value="1"/>
</dbReference>
<dbReference type="Ensembl" id="ENSCSAT00000007921.1">
    <property type="protein sequence ID" value="ENSCSAP00000006083.1"/>
    <property type="gene ID" value="ENSCSAG00000009860.1"/>
</dbReference>
<evidence type="ECO:0000256" key="1">
    <source>
        <dbReference type="ARBA" id="ARBA00053258"/>
    </source>
</evidence>
<dbReference type="Proteomes" id="UP000029965">
    <property type="component" value="Chromosome 11"/>
</dbReference>
<dbReference type="Bgee" id="ENSCSAG00000009860">
    <property type="expression patterns" value="Expressed in Ammon's horn and 6 other cell types or tissues"/>
</dbReference>
<evidence type="ECO:0000256" key="2">
    <source>
        <dbReference type="ARBA" id="ARBA00060731"/>
    </source>
</evidence>
<keyword evidence="5" id="KW-0694">RNA-binding</keyword>
<dbReference type="AlphaFoldDB" id="A0A0D9RBU4"/>
<feature type="region of interest" description="Disordered" evidence="6">
    <location>
        <begin position="346"/>
        <end position="430"/>
    </location>
</feature>
<dbReference type="Gene3D" id="3.30.2300.10">
    <property type="entry name" value="THUMP superfamily"/>
    <property type="match status" value="1"/>
</dbReference>
<dbReference type="GO" id="GO:0006400">
    <property type="term" value="P:tRNA modification"/>
    <property type="evidence" value="ECO:0007669"/>
    <property type="project" value="InterPro"/>
</dbReference>
<dbReference type="PANTHER" id="PTHR13452">
    <property type="entry name" value="THUMP DOMAIN CONTAINING PROTEIN 1-RELATED"/>
    <property type="match status" value="1"/>
</dbReference>
<feature type="region of interest" description="Disordered" evidence="6">
    <location>
        <begin position="1"/>
        <end position="25"/>
    </location>
</feature>
<comment type="similarity">
    <text evidence="2">Belongs to the THUMPD1 family.</text>
</comment>
<evidence type="ECO:0000313" key="9">
    <source>
        <dbReference type="Proteomes" id="UP000029965"/>
    </source>
</evidence>
<reference evidence="8" key="3">
    <citation type="submission" date="2025-09" db="UniProtKB">
        <authorList>
            <consortium name="Ensembl"/>
        </authorList>
    </citation>
    <scope>IDENTIFICATION</scope>
</reference>
<dbReference type="SUPFAM" id="SSF143437">
    <property type="entry name" value="THUMP domain-like"/>
    <property type="match status" value="1"/>
</dbReference>
<evidence type="ECO:0000256" key="5">
    <source>
        <dbReference type="PROSITE-ProRule" id="PRU00529"/>
    </source>
</evidence>
<dbReference type="GeneTree" id="ENSGT00390000002365"/>
<dbReference type="STRING" id="60711.ENSCSAP00000006083"/>
<dbReference type="InterPro" id="IPR004114">
    <property type="entry name" value="THUMP_dom"/>
</dbReference>
<reference evidence="8 9" key="1">
    <citation type="submission" date="2014-03" db="EMBL/GenBank/DDBJ databases">
        <authorList>
            <person name="Warren W."/>
            <person name="Wilson R.K."/>
        </authorList>
    </citation>
    <scope>NUCLEOTIDE SEQUENCE</scope>
</reference>
<sequence>MVATLSLPDSESGERRGRGGGEGGACAGLAPRLSLVVNQGFRNRAARKEAWRPARGGLCLCLTSPVRTPTVAQKHPSRSFQLARTMAAPAQQPTEPGGEKRKQAQYVLAKRTRRDSGGPRQLERGLQGLLIICRMNECKCVEAYSLLSENNANDWFAVNKYVGKDQQPSGSEGEDGDVEAALKKEKKGVSDMKASTEMRLRRFQAAESGANNVHQDTWDSIKPEKVVHHIPQDMYKTRKKKTSVILCTLLEDMKTCAETWLEPWFKAPNKGTFPIVYRSQNNSHMNREEVIKELAGIVGTLNSENKVHLTNPQYTVVIEIIEAVCCLSVLIDYMFGKYSLQEVVKSPKDPSKFNPKQGNGKEAKSESVDKSDQKNPAEGKNNQQVIPENNEELGQTKPMSDPQVVNEGGAKPELASQVTEGSKSNENDLS</sequence>
<dbReference type="eggNOG" id="KOG3943">
    <property type="taxonomic scope" value="Eukaryota"/>
</dbReference>
<evidence type="ECO:0000259" key="7">
    <source>
        <dbReference type="PROSITE" id="PS51165"/>
    </source>
</evidence>
<evidence type="ECO:0000256" key="3">
    <source>
        <dbReference type="ARBA" id="ARBA00065332"/>
    </source>
</evidence>
<dbReference type="GO" id="GO:0003723">
    <property type="term" value="F:RNA binding"/>
    <property type="evidence" value="ECO:0007669"/>
    <property type="project" value="UniProtKB-UniRule"/>
</dbReference>
<feature type="domain" description="THUMP" evidence="7">
    <location>
        <begin position="233"/>
        <end position="331"/>
    </location>
</feature>
<dbReference type="Pfam" id="PF02926">
    <property type="entry name" value="THUMP"/>
    <property type="match status" value="1"/>
</dbReference>
<comment type="function">
    <text evidence="1">Functions as a tRNA-binding adapter to mediate NAT10-dependent tRNA acetylation modifying cytidine to N4-acetylcytidine (ac4C).</text>
</comment>
<dbReference type="CDD" id="cd11717">
    <property type="entry name" value="THUMP_THUMPD1_like"/>
    <property type="match status" value="1"/>
</dbReference>
<reference evidence="8" key="2">
    <citation type="submission" date="2025-08" db="UniProtKB">
        <authorList>
            <consortium name="Ensembl"/>
        </authorList>
    </citation>
    <scope>IDENTIFICATION</scope>
</reference>
<organism evidence="8 9">
    <name type="scientific">Chlorocebus sabaeus</name>
    <name type="common">Green monkey</name>
    <name type="synonym">Simia sabaea</name>
    <dbReference type="NCBI Taxonomy" id="60711"/>
    <lineage>
        <taxon>Eukaryota</taxon>
        <taxon>Metazoa</taxon>
        <taxon>Chordata</taxon>
        <taxon>Craniata</taxon>
        <taxon>Vertebrata</taxon>
        <taxon>Euteleostomi</taxon>
        <taxon>Mammalia</taxon>
        <taxon>Eutheria</taxon>
        <taxon>Euarchontoglires</taxon>
        <taxon>Primates</taxon>
        <taxon>Haplorrhini</taxon>
        <taxon>Catarrhini</taxon>
        <taxon>Cercopithecidae</taxon>
        <taxon>Cercopithecinae</taxon>
        <taxon>Chlorocebus</taxon>
    </lineage>
</organism>
<dbReference type="jPOST" id="A0A0D9RBU4"/>
<proteinExistence type="inferred from homology"/>
<name>A0A0D9RBU4_CHLSB</name>
<protein>
    <recommendedName>
        <fullName evidence="4">THUMP domain-containing protein 1</fullName>
    </recommendedName>
</protein>
<feature type="compositionally biased region" description="Basic and acidic residues" evidence="6">
    <location>
        <begin position="359"/>
        <end position="377"/>
    </location>
</feature>
<accession>A0A0D9RBU4</accession>
<comment type="subunit">
    <text evidence="3">Interacts with NAT10. Binds tRNA.</text>
</comment>